<gene>
    <name evidence="1" type="ORF">H8744_10080</name>
</gene>
<dbReference type="EMBL" id="JACRTF010000001">
    <property type="protein sequence ID" value="MBC8593589.1"/>
    <property type="molecule type" value="Genomic_DNA"/>
</dbReference>
<proteinExistence type="predicted"/>
<dbReference type="Proteomes" id="UP000651085">
    <property type="component" value="Unassembled WGS sequence"/>
</dbReference>
<reference evidence="1" key="1">
    <citation type="submission" date="2020-08" db="EMBL/GenBank/DDBJ databases">
        <title>Genome public.</title>
        <authorList>
            <person name="Liu C."/>
            <person name="Sun Q."/>
        </authorList>
    </citation>
    <scope>NUCLEOTIDE SEQUENCE</scope>
    <source>
        <strain evidence="1">N12</strain>
    </source>
</reference>
<organism evidence="1 2">
    <name type="scientific">Jilunia laotingensis</name>
    <dbReference type="NCBI Taxonomy" id="2763675"/>
    <lineage>
        <taxon>Bacteria</taxon>
        <taxon>Pseudomonadati</taxon>
        <taxon>Bacteroidota</taxon>
        <taxon>Bacteroidia</taxon>
        <taxon>Bacteroidales</taxon>
        <taxon>Bacteroidaceae</taxon>
        <taxon>Jilunia</taxon>
    </lineage>
</organism>
<comment type="caution">
    <text evidence="1">The sequence shown here is derived from an EMBL/GenBank/DDBJ whole genome shotgun (WGS) entry which is preliminary data.</text>
</comment>
<keyword evidence="2" id="KW-1185">Reference proteome</keyword>
<name>A0A926F838_9BACT</name>
<evidence type="ECO:0000313" key="1">
    <source>
        <dbReference type="EMBL" id="MBC8593589.1"/>
    </source>
</evidence>
<evidence type="ECO:0008006" key="3">
    <source>
        <dbReference type="Google" id="ProtNLM"/>
    </source>
</evidence>
<evidence type="ECO:0000313" key="2">
    <source>
        <dbReference type="Proteomes" id="UP000651085"/>
    </source>
</evidence>
<accession>A0A926F838</accession>
<dbReference type="AlphaFoldDB" id="A0A926F838"/>
<protein>
    <recommendedName>
        <fullName evidence="3">DUF3368 domain-containing protein</fullName>
    </recommendedName>
</protein>
<dbReference type="RefSeq" id="WP_262434716.1">
    <property type="nucleotide sequence ID" value="NZ_JACRTF010000001.1"/>
</dbReference>
<sequence>MNITIGDINILFMLQDLNISAEFFALNFEFYITDLLINDIRKSNCKYSIDSFERDKKIHIKKLSIDELQEVISLGRCRKSCCIVETSAIWLAMKLNAIVLSDSKTIAKGQEEELVCQKTEWILTELLNQNIIKREKFEQLTNVLKTIRKKQ</sequence>